<dbReference type="PANTHER" id="PTHR40396">
    <property type="entry name" value="ATPASE-LIKE PROTEIN"/>
    <property type="match status" value="1"/>
</dbReference>
<name>A0A7G9YV76_9EURY</name>
<evidence type="ECO:0000313" key="2">
    <source>
        <dbReference type="EMBL" id="QNO51910.1"/>
    </source>
</evidence>
<sequence>MKEPYKQRREVLISEDGSNVCNILYNLFLKENKIPDRIDSLMSYIFPDTNLRFELTQDGRVLMKVFERYTSGRLLELTAPGISDGFYKLLTLLTALESEPSLLVVDEVENSLHAKALELLIDELKMSECMTILTTHSPMVVDIVEPKDLILVEKGDEGTVFRRTEKPEEVRKELSERGITLSERWLYGKL</sequence>
<dbReference type="AlphaFoldDB" id="A0A7G9YV76"/>
<dbReference type="Gene3D" id="3.40.50.300">
    <property type="entry name" value="P-loop containing nucleotide triphosphate hydrolases"/>
    <property type="match status" value="1"/>
</dbReference>
<proteinExistence type="predicted"/>
<organism evidence="2">
    <name type="scientific">Candidatus Methanophagaceae archaeon ANME-1 ERB6</name>
    <dbReference type="NCBI Taxonomy" id="2759912"/>
    <lineage>
        <taxon>Archaea</taxon>
        <taxon>Methanobacteriati</taxon>
        <taxon>Methanobacteriota</taxon>
        <taxon>Stenosarchaea group</taxon>
        <taxon>Methanomicrobia</taxon>
        <taxon>Candidatus Methanophagales</taxon>
        <taxon>Candidatus Methanophagaceae</taxon>
    </lineage>
</organism>
<dbReference type="GO" id="GO:0016887">
    <property type="term" value="F:ATP hydrolysis activity"/>
    <property type="evidence" value="ECO:0007669"/>
    <property type="project" value="InterPro"/>
</dbReference>
<dbReference type="SUPFAM" id="SSF52540">
    <property type="entry name" value="P-loop containing nucleoside triphosphate hydrolases"/>
    <property type="match status" value="1"/>
</dbReference>
<dbReference type="EMBL" id="MT631487">
    <property type="protein sequence ID" value="QNO51910.1"/>
    <property type="molecule type" value="Genomic_DNA"/>
</dbReference>
<dbReference type="InterPro" id="IPR027417">
    <property type="entry name" value="P-loop_NTPase"/>
</dbReference>
<protein>
    <recommendedName>
        <fullName evidence="1">ATPase AAA-type core domain-containing protein</fullName>
    </recommendedName>
</protein>
<dbReference type="Pfam" id="PF13304">
    <property type="entry name" value="AAA_21"/>
    <property type="match status" value="1"/>
</dbReference>
<dbReference type="GO" id="GO:0005524">
    <property type="term" value="F:ATP binding"/>
    <property type="evidence" value="ECO:0007669"/>
    <property type="project" value="InterPro"/>
</dbReference>
<evidence type="ECO:0000259" key="1">
    <source>
        <dbReference type="Pfam" id="PF13304"/>
    </source>
</evidence>
<accession>A0A7G9YV76</accession>
<feature type="domain" description="ATPase AAA-type core" evidence="1">
    <location>
        <begin position="3"/>
        <end position="142"/>
    </location>
</feature>
<reference evidence="2" key="1">
    <citation type="submission" date="2020-06" db="EMBL/GenBank/DDBJ databases">
        <title>Unique genomic features of the anaerobic methanotrophic archaea.</title>
        <authorList>
            <person name="Chadwick G.L."/>
            <person name="Skennerton C.T."/>
            <person name="Laso-Perez R."/>
            <person name="Leu A.O."/>
            <person name="Speth D.R."/>
            <person name="Yu H."/>
            <person name="Morgan-Lang C."/>
            <person name="Hatzenpichler R."/>
            <person name="Goudeau D."/>
            <person name="Malmstrom R."/>
            <person name="Brazelton W.J."/>
            <person name="Woyke T."/>
            <person name="Hallam S.J."/>
            <person name="Tyson G.W."/>
            <person name="Wegener G."/>
            <person name="Boetius A."/>
            <person name="Orphan V."/>
        </authorList>
    </citation>
    <scope>NUCLEOTIDE SEQUENCE</scope>
</reference>
<gene>
    <name evidence="2" type="ORF">OCNPINJI_00004</name>
</gene>
<dbReference type="InterPro" id="IPR003959">
    <property type="entry name" value="ATPase_AAA_core"/>
</dbReference>
<dbReference type="PANTHER" id="PTHR40396:SF1">
    <property type="entry name" value="ATPASE AAA-TYPE CORE DOMAIN-CONTAINING PROTEIN"/>
    <property type="match status" value="1"/>
</dbReference>